<sequence length="52" mass="5912">MQWMLFNCLRILIRQTILLVPFYLTGAPGAGTLKLSPSSISITKQTVVQIYW</sequence>
<evidence type="ECO:0000313" key="1">
    <source>
        <dbReference type="EMBL" id="KAI8533023.1"/>
    </source>
</evidence>
<comment type="caution">
    <text evidence="1">The sequence shown here is derived from an EMBL/GenBank/DDBJ whole genome shotgun (WGS) entry which is preliminary data.</text>
</comment>
<gene>
    <name evidence="1" type="ORF">RHMOL_Rhmol11G0263900</name>
</gene>
<protein>
    <submittedName>
        <fullName evidence="1">Uncharacterized protein</fullName>
    </submittedName>
</protein>
<organism evidence="1 2">
    <name type="scientific">Rhododendron molle</name>
    <name type="common">Chinese azalea</name>
    <name type="synonym">Azalea mollis</name>
    <dbReference type="NCBI Taxonomy" id="49168"/>
    <lineage>
        <taxon>Eukaryota</taxon>
        <taxon>Viridiplantae</taxon>
        <taxon>Streptophyta</taxon>
        <taxon>Embryophyta</taxon>
        <taxon>Tracheophyta</taxon>
        <taxon>Spermatophyta</taxon>
        <taxon>Magnoliopsida</taxon>
        <taxon>eudicotyledons</taxon>
        <taxon>Gunneridae</taxon>
        <taxon>Pentapetalae</taxon>
        <taxon>asterids</taxon>
        <taxon>Ericales</taxon>
        <taxon>Ericaceae</taxon>
        <taxon>Ericoideae</taxon>
        <taxon>Rhodoreae</taxon>
        <taxon>Rhododendron</taxon>
    </lineage>
</organism>
<reference evidence="1" key="1">
    <citation type="submission" date="2022-02" db="EMBL/GenBank/DDBJ databases">
        <title>Plant Genome Project.</title>
        <authorList>
            <person name="Zhang R.-G."/>
        </authorList>
    </citation>
    <scope>NUCLEOTIDE SEQUENCE</scope>
    <source>
        <strain evidence="1">AT1</strain>
    </source>
</reference>
<dbReference type="Proteomes" id="UP001062846">
    <property type="component" value="Chromosome 11"/>
</dbReference>
<evidence type="ECO:0000313" key="2">
    <source>
        <dbReference type="Proteomes" id="UP001062846"/>
    </source>
</evidence>
<proteinExistence type="predicted"/>
<keyword evidence="2" id="KW-1185">Reference proteome</keyword>
<name>A0ACC0LY77_RHOML</name>
<accession>A0ACC0LY77</accession>
<dbReference type="EMBL" id="CM046398">
    <property type="protein sequence ID" value="KAI8533023.1"/>
    <property type="molecule type" value="Genomic_DNA"/>
</dbReference>